<dbReference type="CDD" id="cd06530">
    <property type="entry name" value="S26_SPase_I"/>
    <property type="match status" value="1"/>
</dbReference>
<evidence type="ECO:0000256" key="3">
    <source>
        <dbReference type="ARBA" id="ARBA00009370"/>
    </source>
</evidence>
<dbReference type="GO" id="GO:0009003">
    <property type="term" value="F:signal peptidase activity"/>
    <property type="evidence" value="ECO:0007669"/>
    <property type="project" value="UniProtKB-EC"/>
</dbReference>
<comment type="subcellular location">
    <subcellularLocation>
        <location evidence="2">Cell membrane</location>
        <topology evidence="2">Single-pass type II membrane protein</topology>
    </subcellularLocation>
    <subcellularLocation>
        <location evidence="9">Membrane</location>
        <topology evidence="9">Single-pass type II membrane protein</topology>
    </subcellularLocation>
</comment>
<feature type="domain" description="Peptidase S26" evidence="10">
    <location>
        <begin position="10"/>
        <end position="167"/>
    </location>
</feature>
<feature type="active site" evidence="7">
    <location>
        <position position="76"/>
    </location>
</feature>
<reference evidence="12" key="2">
    <citation type="submission" date="2023-04" db="EMBL/GenBank/DDBJ databases">
        <title>Novel strain of Lactilactobacillus sakei and use thereof.</title>
        <authorList>
            <person name="Kim S.Y."/>
        </authorList>
    </citation>
    <scope>NUCLEOTIDE SEQUENCE</scope>
    <source>
        <strain evidence="12">HUP1</strain>
    </source>
</reference>
<dbReference type="InterPro" id="IPR000223">
    <property type="entry name" value="Pept_S26A_signal_pept_1"/>
</dbReference>
<keyword evidence="6 8" id="KW-0378">Hydrolase</keyword>
<dbReference type="PROSITE" id="PS00501">
    <property type="entry name" value="SPASE_I_1"/>
    <property type="match status" value="1"/>
</dbReference>
<dbReference type="Proteomes" id="UP001179858">
    <property type="component" value="Chromosome"/>
</dbReference>
<evidence type="ECO:0000256" key="4">
    <source>
        <dbReference type="ARBA" id="ARBA00013208"/>
    </source>
</evidence>
<evidence type="ECO:0000256" key="2">
    <source>
        <dbReference type="ARBA" id="ARBA00004401"/>
    </source>
</evidence>
<reference evidence="11 13" key="1">
    <citation type="submission" date="2018-02" db="EMBL/GenBank/DDBJ databases">
        <authorList>
            <person name="Rodrigo-Torres L."/>
            <person name="Arahal R. D."/>
            <person name="Lucena T."/>
        </authorList>
    </citation>
    <scope>NUCLEOTIDE SEQUENCE [LARGE SCALE GENOMIC DNA]</scope>
    <source>
        <strain evidence="11 13">CECT 9267</strain>
    </source>
</reference>
<evidence type="ECO:0000256" key="5">
    <source>
        <dbReference type="ARBA" id="ARBA00022670"/>
    </source>
</evidence>
<comment type="catalytic activity">
    <reaction evidence="1 8">
        <text>Cleavage of hydrophobic, N-terminal signal or leader sequences from secreted and periplasmic proteins.</text>
        <dbReference type="EC" id="3.4.21.89"/>
    </reaction>
</comment>
<evidence type="ECO:0000313" key="11">
    <source>
        <dbReference type="EMBL" id="SPE18957.1"/>
    </source>
</evidence>
<dbReference type="AlphaFoldDB" id="A0A9N7PAG1"/>
<dbReference type="PANTHER" id="PTHR43390:SF1">
    <property type="entry name" value="CHLOROPLAST PROCESSING PEPTIDASE"/>
    <property type="match status" value="1"/>
</dbReference>
<dbReference type="Pfam" id="PF10502">
    <property type="entry name" value="Peptidase_S26"/>
    <property type="match status" value="1"/>
</dbReference>
<dbReference type="InterPro" id="IPR019757">
    <property type="entry name" value="Pept_S26A_signal_pept_1_Lys-AS"/>
</dbReference>
<comment type="similarity">
    <text evidence="3 9">Belongs to the peptidase S26 family.</text>
</comment>
<gene>
    <name evidence="11" type="primary">sipV</name>
    <name evidence="12" type="synonym">lepB</name>
    <name evidence="11" type="ORF">LAS9267_00445</name>
    <name evidence="12" type="ORF">QBD03_05765</name>
</gene>
<keyword evidence="8" id="KW-0812">Transmembrane</keyword>
<dbReference type="Proteomes" id="UP000239650">
    <property type="component" value="Unassembled WGS sequence"/>
</dbReference>
<evidence type="ECO:0000256" key="8">
    <source>
        <dbReference type="RuleBase" id="RU003993"/>
    </source>
</evidence>
<keyword evidence="8" id="KW-0472">Membrane</keyword>
<evidence type="ECO:0000256" key="1">
    <source>
        <dbReference type="ARBA" id="ARBA00000677"/>
    </source>
</evidence>
<accession>A0A9N7PAG1</accession>
<proteinExistence type="inferred from homology"/>
<evidence type="ECO:0000256" key="7">
    <source>
        <dbReference type="PIRSR" id="PIRSR600223-1"/>
    </source>
</evidence>
<dbReference type="SUPFAM" id="SSF51306">
    <property type="entry name" value="LexA/Signal peptidase"/>
    <property type="match status" value="1"/>
</dbReference>
<evidence type="ECO:0000259" key="10">
    <source>
        <dbReference type="Pfam" id="PF10502"/>
    </source>
</evidence>
<dbReference type="NCBIfam" id="TIGR02227">
    <property type="entry name" value="sigpep_I_bact"/>
    <property type="match status" value="1"/>
</dbReference>
<dbReference type="PROSITE" id="PS00760">
    <property type="entry name" value="SPASE_I_2"/>
    <property type="match status" value="1"/>
</dbReference>
<feature type="transmembrane region" description="Helical" evidence="8">
    <location>
        <begin position="12"/>
        <end position="31"/>
    </location>
</feature>
<feature type="active site" evidence="7">
    <location>
        <position position="39"/>
    </location>
</feature>
<dbReference type="PANTHER" id="PTHR43390">
    <property type="entry name" value="SIGNAL PEPTIDASE I"/>
    <property type="match status" value="1"/>
</dbReference>
<evidence type="ECO:0000256" key="6">
    <source>
        <dbReference type="ARBA" id="ARBA00022801"/>
    </source>
</evidence>
<evidence type="ECO:0000313" key="12">
    <source>
        <dbReference type="EMBL" id="WGI18266.1"/>
    </source>
</evidence>
<dbReference type="PRINTS" id="PR00727">
    <property type="entry name" value="LEADERPTASE"/>
</dbReference>
<dbReference type="GeneID" id="57133854"/>
<dbReference type="EMBL" id="CP122959">
    <property type="protein sequence ID" value="WGI18266.1"/>
    <property type="molecule type" value="Genomic_DNA"/>
</dbReference>
<keyword evidence="8" id="KW-1133">Transmembrane helix</keyword>
<organism evidence="11 13">
    <name type="scientific">Latilactobacillus sakei</name>
    <name type="common">Lactobacillus sakei</name>
    <dbReference type="NCBI Taxonomy" id="1599"/>
    <lineage>
        <taxon>Bacteria</taxon>
        <taxon>Bacillati</taxon>
        <taxon>Bacillota</taxon>
        <taxon>Bacilli</taxon>
        <taxon>Lactobacillales</taxon>
        <taxon>Lactobacillaceae</taxon>
        <taxon>Latilactobacillus</taxon>
    </lineage>
</organism>
<protein>
    <recommendedName>
        <fullName evidence="4 8">Signal peptidase I</fullName>
        <ecNumber evidence="4 8">3.4.21.89</ecNumber>
    </recommendedName>
</protein>
<keyword evidence="5 8" id="KW-0645">Protease</keyword>
<dbReference type="EC" id="3.4.21.89" evidence="4 8"/>
<sequence length="176" mass="20005">MRRKLAIAGNWFLAILVAGLVAFVIRSFFLVPATVAGNSMQPTLKSGDQLLLKKFGQVHRFEIVVFRLANGTTYVKRVIGLPGEHIAYQEGQLYVNDRPVVEPFLKQSQQKTVLTSDFDLKTLTDHDRIPANQYFVLGDNRRISKDSRTFGTIERETIIGRAVGVYWPIEDITYFK</sequence>
<evidence type="ECO:0000313" key="13">
    <source>
        <dbReference type="Proteomes" id="UP000239650"/>
    </source>
</evidence>
<dbReference type="GO" id="GO:0005886">
    <property type="term" value="C:plasma membrane"/>
    <property type="evidence" value="ECO:0007669"/>
    <property type="project" value="UniProtKB-SubCell"/>
</dbReference>
<name>A0A9N7PAG1_LATSK</name>
<dbReference type="EMBL" id="OKRC01000001">
    <property type="protein sequence ID" value="SPE18957.1"/>
    <property type="molecule type" value="Genomic_DNA"/>
</dbReference>
<dbReference type="GO" id="GO:0006465">
    <property type="term" value="P:signal peptide processing"/>
    <property type="evidence" value="ECO:0007669"/>
    <property type="project" value="InterPro"/>
</dbReference>
<dbReference type="InterPro" id="IPR019756">
    <property type="entry name" value="Pept_S26A_signal_pept_1_Ser-AS"/>
</dbReference>
<dbReference type="Gene3D" id="2.10.109.10">
    <property type="entry name" value="Umud Fragment, subunit A"/>
    <property type="match status" value="1"/>
</dbReference>
<dbReference type="InterPro" id="IPR036286">
    <property type="entry name" value="LexA/Signal_pep-like_sf"/>
</dbReference>
<evidence type="ECO:0000256" key="9">
    <source>
        <dbReference type="RuleBase" id="RU362042"/>
    </source>
</evidence>
<dbReference type="RefSeq" id="WP_035145820.1">
    <property type="nucleotide sequence ID" value="NZ_CAKMCP010000001.1"/>
</dbReference>
<dbReference type="GO" id="GO:0004252">
    <property type="term" value="F:serine-type endopeptidase activity"/>
    <property type="evidence" value="ECO:0007669"/>
    <property type="project" value="InterPro"/>
</dbReference>
<dbReference type="InterPro" id="IPR019533">
    <property type="entry name" value="Peptidase_S26"/>
</dbReference>
<dbReference type="PROSITE" id="PS00761">
    <property type="entry name" value="SPASE_I_3"/>
    <property type="match status" value="1"/>
</dbReference>
<dbReference type="InterPro" id="IPR019758">
    <property type="entry name" value="Pept_S26A_signal_pept_1_CS"/>
</dbReference>